<evidence type="ECO:0000256" key="1">
    <source>
        <dbReference type="SAM" id="Phobius"/>
    </source>
</evidence>
<reference evidence="2" key="1">
    <citation type="submission" date="2022-01" db="EMBL/GenBank/DDBJ databases">
        <authorList>
            <person name="Braso-Vives M."/>
        </authorList>
    </citation>
    <scope>NUCLEOTIDE SEQUENCE</scope>
</reference>
<feature type="transmembrane region" description="Helical" evidence="1">
    <location>
        <begin position="58"/>
        <end position="77"/>
    </location>
</feature>
<dbReference type="Proteomes" id="UP000838412">
    <property type="component" value="Chromosome 1"/>
</dbReference>
<protein>
    <submittedName>
        <fullName evidence="2">Hypp141 protein</fullName>
    </submittedName>
</protein>
<dbReference type="AlphaFoldDB" id="A0A8J9VXP9"/>
<accession>A0A8J9VXP9</accession>
<keyword evidence="1" id="KW-0472">Membrane</keyword>
<keyword evidence="1" id="KW-1133">Transmembrane helix</keyword>
<proteinExistence type="predicted"/>
<feature type="transmembrane region" description="Helical" evidence="1">
    <location>
        <begin position="29"/>
        <end position="52"/>
    </location>
</feature>
<evidence type="ECO:0000313" key="3">
    <source>
        <dbReference type="Proteomes" id="UP000838412"/>
    </source>
</evidence>
<evidence type="ECO:0000313" key="2">
    <source>
        <dbReference type="EMBL" id="CAH1226910.1"/>
    </source>
</evidence>
<dbReference type="EMBL" id="OV696686">
    <property type="protein sequence ID" value="CAH1226910.1"/>
    <property type="molecule type" value="Genomic_DNA"/>
</dbReference>
<keyword evidence="3" id="KW-1185">Reference proteome</keyword>
<keyword evidence="1" id="KW-0812">Transmembrane</keyword>
<gene>
    <name evidence="2" type="primary">Hypp141</name>
    <name evidence="2" type="ORF">BLAG_LOCUS378</name>
</gene>
<organism evidence="2 3">
    <name type="scientific">Branchiostoma lanceolatum</name>
    <name type="common">Common lancelet</name>
    <name type="synonym">Amphioxus lanceolatum</name>
    <dbReference type="NCBI Taxonomy" id="7740"/>
    <lineage>
        <taxon>Eukaryota</taxon>
        <taxon>Metazoa</taxon>
        <taxon>Chordata</taxon>
        <taxon>Cephalochordata</taxon>
        <taxon>Leptocardii</taxon>
        <taxon>Amphioxiformes</taxon>
        <taxon>Branchiostomatidae</taxon>
        <taxon>Branchiostoma</taxon>
    </lineage>
</organism>
<sequence>MPSVPMACAQSFALFIPTAHFAMKTRRNFIDYIIGLTFCTFTAAGVVTVIRWMDYCDAYGFAIVATIVVYSNVYMALV</sequence>
<name>A0A8J9VXP9_BRALA</name>